<dbReference type="SMART" id="SM00708">
    <property type="entry name" value="PhBP"/>
    <property type="match status" value="1"/>
</dbReference>
<proteinExistence type="predicted"/>
<dbReference type="EMBL" id="OU898279">
    <property type="protein sequence ID" value="CAG9834043.1"/>
    <property type="molecule type" value="Genomic_DNA"/>
</dbReference>
<name>A0A9N9T1V2_DIABA</name>
<sequence>MPEDNDLKRELDGLEMVHQQCKTQTGVKDEDLEKARQEGVGSDQIGDYVLCVAKKTGLLTEDNRVNKDIIKERFGKRDPQVVDDILNNCINDEEVTKTEVLKIISCIMETTKGSKKPQ</sequence>
<dbReference type="SUPFAM" id="SSF47565">
    <property type="entry name" value="Insect pheromone/odorant-binding proteins"/>
    <property type="match status" value="1"/>
</dbReference>
<dbReference type="AlphaFoldDB" id="A0A9N9T1V2"/>
<dbReference type="InterPro" id="IPR036728">
    <property type="entry name" value="PBP_GOBP_sf"/>
</dbReference>
<evidence type="ECO:0000313" key="1">
    <source>
        <dbReference type="EMBL" id="CAG9834043.1"/>
    </source>
</evidence>
<dbReference type="OrthoDB" id="6693014at2759"/>
<dbReference type="Pfam" id="PF01395">
    <property type="entry name" value="PBP_GOBP"/>
    <property type="match status" value="1"/>
</dbReference>
<dbReference type="Proteomes" id="UP001153709">
    <property type="component" value="Chromosome 4"/>
</dbReference>
<accession>A0A9N9T1V2</accession>
<organism evidence="1 2">
    <name type="scientific">Diabrotica balteata</name>
    <name type="common">Banded cucumber beetle</name>
    <dbReference type="NCBI Taxonomy" id="107213"/>
    <lineage>
        <taxon>Eukaryota</taxon>
        <taxon>Metazoa</taxon>
        <taxon>Ecdysozoa</taxon>
        <taxon>Arthropoda</taxon>
        <taxon>Hexapoda</taxon>
        <taxon>Insecta</taxon>
        <taxon>Pterygota</taxon>
        <taxon>Neoptera</taxon>
        <taxon>Endopterygota</taxon>
        <taxon>Coleoptera</taxon>
        <taxon>Polyphaga</taxon>
        <taxon>Cucujiformia</taxon>
        <taxon>Chrysomeloidea</taxon>
        <taxon>Chrysomelidae</taxon>
        <taxon>Galerucinae</taxon>
        <taxon>Diabroticina</taxon>
        <taxon>Diabroticites</taxon>
        <taxon>Diabrotica</taxon>
    </lineage>
</organism>
<gene>
    <name evidence="1" type="ORF">DIABBA_LOCUS7394</name>
</gene>
<evidence type="ECO:0000313" key="2">
    <source>
        <dbReference type="Proteomes" id="UP001153709"/>
    </source>
</evidence>
<keyword evidence="2" id="KW-1185">Reference proteome</keyword>
<dbReference type="GO" id="GO:0005549">
    <property type="term" value="F:odorant binding"/>
    <property type="evidence" value="ECO:0007669"/>
    <property type="project" value="InterPro"/>
</dbReference>
<dbReference type="Gene3D" id="1.10.238.20">
    <property type="entry name" value="Pheromone/general odorant binding protein domain"/>
    <property type="match status" value="1"/>
</dbReference>
<protein>
    <submittedName>
        <fullName evidence="1">Uncharacterized protein</fullName>
    </submittedName>
</protein>
<reference evidence="1" key="1">
    <citation type="submission" date="2022-01" db="EMBL/GenBank/DDBJ databases">
        <authorList>
            <person name="King R."/>
        </authorList>
    </citation>
    <scope>NUCLEOTIDE SEQUENCE</scope>
</reference>
<dbReference type="InterPro" id="IPR006170">
    <property type="entry name" value="PBP/GOBP"/>
</dbReference>
<dbReference type="CDD" id="cd23992">
    <property type="entry name" value="PBP_GOBP"/>
    <property type="match status" value="1"/>
</dbReference>